<evidence type="ECO:0000256" key="6">
    <source>
        <dbReference type="ARBA" id="ARBA00022989"/>
    </source>
</evidence>
<dbReference type="Gene3D" id="1.25.60.10">
    <property type="entry name" value="MgtE N-terminal domain-like"/>
    <property type="match status" value="1"/>
</dbReference>
<feature type="transmembrane region" description="Helical" evidence="9">
    <location>
        <begin position="393"/>
        <end position="419"/>
    </location>
</feature>
<dbReference type="OrthoDB" id="9790355at2"/>
<comment type="subcellular location">
    <subcellularLocation>
        <location evidence="9">Cell membrane</location>
        <topology evidence="9">Multi-pass membrane protein</topology>
    </subcellularLocation>
    <subcellularLocation>
        <location evidence="1">Membrane</location>
        <topology evidence="1">Multi-pass membrane protein</topology>
    </subcellularLocation>
</comment>
<feature type="domain" description="CBS" evidence="11">
    <location>
        <begin position="209"/>
        <end position="265"/>
    </location>
</feature>
<accession>A0A3N1G8P1</accession>
<evidence type="ECO:0000256" key="10">
    <source>
        <dbReference type="SAM" id="MobiDB-lite"/>
    </source>
</evidence>
<dbReference type="InParanoid" id="A0A3N1G8P1"/>
<dbReference type="InterPro" id="IPR046342">
    <property type="entry name" value="CBS_dom_sf"/>
</dbReference>
<dbReference type="InterPro" id="IPR000644">
    <property type="entry name" value="CBS_dom"/>
</dbReference>
<evidence type="ECO:0000256" key="4">
    <source>
        <dbReference type="ARBA" id="ARBA00022692"/>
    </source>
</evidence>
<evidence type="ECO:0000256" key="8">
    <source>
        <dbReference type="PROSITE-ProRule" id="PRU00703"/>
    </source>
</evidence>
<dbReference type="PROSITE" id="PS51371">
    <property type="entry name" value="CBS"/>
    <property type="match status" value="2"/>
</dbReference>
<dbReference type="Pfam" id="PF03448">
    <property type="entry name" value="MgtE_N"/>
    <property type="match status" value="1"/>
</dbReference>
<evidence type="ECO:0000313" key="13">
    <source>
        <dbReference type="Proteomes" id="UP000276232"/>
    </source>
</evidence>
<proteinExistence type="inferred from homology"/>
<dbReference type="CDD" id="cd04606">
    <property type="entry name" value="CBS_pair_Mg_transporter"/>
    <property type="match status" value="1"/>
</dbReference>
<feature type="transmembrane region" description="Helical" evidence="9">
    <location>
        <begin position="293"/>
        <end position="313"/>
    </location>
</feature>
<evidence type="ECO:0000256" key="5">
    <source>
        <dbReference type="ARBA" id="ARBA00022842"/>
    </source>
</evidence>
<evidence type="ECO:0000313" key="12">
    <source>
        <dbReference type="EMBL" id="ROP26548.1"/>
    </source>
</evidence>
<comment type="similarity">
    <text evidence="2 9">Belongs to the SLC41A transporter family.</text>
</comment>
<dbReference type="NCBIfam" id="TIGR00400">
    <property type="entry name" value="mgtE"/>
    <property type="match status" value="1"/>
</dbReference>
<dbReference type="Gene3D" id="1.10.357.20">
    <property type="entry name" value="SLC41 divalent cation transporters, integral membrane domain"/>
    <property type="match status" value="1"/>
</dbReference>
<dbReference type="GO" id="GO:0005886">
    <property type="term" value="C:plasma membrane"/>
    <property type="evidence" value="ECO:0007669"/>
    <property type="project" value="UniProtKB-SubCell"/>
</dbReference>
<dbReference type="GO" id="GO:0046872">
    <property type="term" value="F:metal ion binding"/>
    <property type="evidence" value="ECO:0007669"/>
    <property type="project" value="UniProtKB-KW"/>
</dbReference>
<protein>
    <recommendedName>
        <fullName evidence="9">Magnesium transporter MgtE</fullName>
    </recommendedName>
</protein>
<gene>
    <name evidence="12" type="ORF">EDC03_3398</name>
</gene>
<evidence type="ECO:0000256" key="7">
    <source>
        <dbReference type="ARBA" id="ARBA00023136"/>
    </source>
</evidence>
<evidence type="ECO:0000256" key="2">
    <source>
        <dbReference type="ARBA" id="ARBA00009749"/>
    </source>
</evidence>
<dbReference type="Proteomes" id="UP000276232">
    <property type="component" value="Unassembled WGS sequence"/>
</dbReference>
<dbReference type="InterPro" id="IPR006669">
    <property type="entry name" value="MgtE_transporter"/>
</dbReference>
<evidence type="ECO:0000259" key="11">
    <source>
        <dbReference type="PROSITE" id="PS51371"/>
    </source>
</evidence>
<feature type="transmembrane region" description="Helical" evidence="9">
    <location>
        <begin position="325"/>
        <end position="346"/>
    </location>
</feature>
<dbReference type="PANTHER" id="PTHR41394">
    <property type="entry name" value="MAGNESIUM TRANSPORTER MGTE"/>
    <property type="match status" value="1"/>
</dbReference>
<dbReference type="AlphaFoldDB" id="A0A3N1G8P1"/>
<dbReference type="SUPFAM" id="SSF54631">
    <property type="entry name" value="CBS-domain pair"/>
    <property type="match status" value="1"/>
</dbReference>
<dbReference type="Pfam" id="PF01769">
    <property type="entry name" value="MgtE"/>
    <property type="match status" value="1"/>
</dbReference>
<comment type="function">
    <text evidence="9">Acts as a magnesium transporter.</text>
</comment>
<dbReference type="PANTHER" id="PTHR41394:SF8">
    <property type="entry name" value="MAGNESIUM TRANSPORTER MGTE"/>
    <property type="match status" value="1"/>
</dbReference>
<keyword evidence="5 9" id="KW-0460">Magnesium</keyword>
<feature type="region of interest" description="Disordered" evidence="10">
    <location>
        <begin position="1"/>
        <end position="20"/>
    </location>
</feature>
<dbReference type="InterPro" id="IPR036739">
    <property type="entry name" value="SLC41_membr_dom_sf"/>
</dbReference>
<dbReference type="FunCoup" id="A0A3N1G8P1">
    <property type="interactions" value="1"/>
</dbReference>
<dbReference type="SUPFAM" id="SSF161093">
    <property type="entry name" value="MgtE membrane domain-like"/>
    <property type="match status" value="1"/>
</dbReference>
<evidence type="ECO:0000256" key="1">
    <source>
        <dbReference type="ARBA" id="ARBA00004141"/>
    </source>
</evidence>
<dbReference type="InterPro" id="IPR006667">
    <property type="entry name" value="SLC41_membr_dom"/>
</dbReference>
<sequence>MRERGRPEQDGGTGGGGAGLAVLVRADDPGAVSREVARLGVPAAVDELERLDRGARATAVRALDARTGTAVLAALDPPLQAELLRALPDPVGAGLALRLDPDDRARLLDGLPDDVAERLLAGLPEDERRMTVALAGHPPDSAGRRMSPEVVALPDGWDVGRALDHVRREGAAAETVYMLPVVDDARVVVGVVALRRLVLTPDEVALREVMSRPVVVRADDDQEVAARTVRDHGLLAAPVVDDGGRLLGVLTVDDAMRVLEEEVDEDSARGGGSEPLRRPYLATSVPRLVRARVVWLLVLLVGAGLTVGVLGAFEATLAQVVTLSLFVPLLIGTGGNAGAQAVTTVVRALSVGDVRPSDVGRVVAREAATGLLLGTSLALVGAVPATLVAGPDVALVLCLSLVVVCTLATTVGSVVPVVATRVGVDPAVVSSPFITTVVDATGLVVYFLVAQAVLGL</sequence>
<keyword evidence="9" id="KW-1003">Cell membrane</keyword>
<feature type="domain" description="CBS" evidence="11">
    <location>
        <begin position="146"/>
        <end position="208"/>
    </location>
</feature>
<dbReference type="InterPro" id="IPR038076">
    <property type="entry name" value="MgtE_N_sf"/>
</dbReference>
<dbReference type="SMART" id="SM00924">
    <property type="entry name" value="MgtE_N"/>
    <property type="match status" value="1"/>
</dbReference>
<keyword evidence="13" id="KW-1185">Reference proteome</keyword>
<organism evidence="12 13">
    <name type="scientific">Pseudokineococcus lusitanus</name>
    <dbReference type="NCBI Taxonomy" id="763993"/>
    <lineage>
        <taxon>Bacteria</taxon>
        <taxon>Bacillati</taxon>
        <taxon>Actinomycetota</taxon>
        <taxon>Actinomycetes</taxon>
        <taxon>Kineosporiales</taxon>
        <taxon>Kineosporiaceae</taxon>
        <taxon>Pseudokineococcus</taxon>
    </lineage>
</organism>
<dbReference type="GO" id="GO:0015095">
    <property type="term" value="F:magnesium ion transmembrane transporter activity"/>
    <property type="evidence" value="ECO:0007669"/>
    <property type="project" value="UniProtKB-UniRule"/>
</dbReference>
<evidence type="ECO:0000256" key="9">
    <source>
        <dbReference type="RuleBase" id="RU362011"/>
    </source>
</evidence>
<comment type="subunit">
    <text evidence="9">Homodimer.</text>
</comment>
<evidence type="ECO:0000256" key="3">
    <source>
        <dbReference type="ARBA" id="ARBA00022448"/>
    </source>
</evidence>
<keyword evidence="9" id="KW-0479">Metal-binding</keyword>
<dbReference type="SMART" id="SM00116">
    <property type="entry name" value="CBS"/>
    <property type="match status" value="2"/>
</dbReference>
<feature type="transmembrane region" description="Helical" evidence="9">
    <location>
        <begin position="367"/>
        <end position="387"/>
    </location>
</feature>
<dbReference type="EMBL" id="RJKN01000013">
    <property type="protein sequence ID" value="ROP26548.1"/>
    <property type="molecule type" value="Genomic_DNA"/>
</dbReference>
<dbReference type="RefSeq" id="WP_123381453.1">
    <property type="nucleotide sequence ID" value="NZ_RJKN01000013.1"/>
</dbReference>
<keyword evidence="7 9" id="KW-0472">Membrane</keyword>
<comment type="caution">
    <text evidence="12">The sequence shown here is derived from an EMBL/GenBank/DDBJ whole genome shotgun (WGS) entry which is preliminary data.</text>
</comment>
<reference evidence="12 13" key="1">
    <citation type="journal article" date="2015" name="Stand. Genomic Sci.">
        <title>Genomic Encyclopedia of Bacterial and Archaeal Type Strains, Phase III: the genomes of soil and plant-associated and newly described type strains.</title>
        <authorList>
            <person name="Whitman W.B."/>
            <person name="Woyke T."/>
            <person name="Klenk H.P."/>
            <person name="Zhou Y."/>
            <person name="Lilburn T.G."/>
            <person name="Beck B.J."/>
            <person name="De Vos P."/>
            <person name="Vandamme P."/>
            <person name="Eisen J.A."/>
            <person name="Garrity G."/>
            <person name="Hugenholtz P."/>
            <person name="Kyrpides N.C."/>
        </authorList>
    </citation>
    <scope>NUCLEOTIDE SEQUENCE [LARGE SCALE GENOMIC DNA]</scope>
    <source>
        <strain evidence="12 13">CECT 7306</strain>
    </source>
</reference>
<keyword evidence="4 9" id="KW-0812">Transmembrane</keyword>
<name>A0A3N1G8P1_9ACTN</name>
<dbReference type="SUPFAM" id="SSF158791">
    <property type="entry name" value="MgtE N-terminal domain-like"/>
    <property type="match status" value="1"/>
</dbReference>
<dbReference type="InterPro" id="IPR006668">
    <property type="entry name" value="Mg_transptr_MgtE_intracell_dom"/>
</dbReference>
<keyword evidence="3 9" id="KW-0813">Transport</keyword>
<keyword evidence="8" id="KW-0129">CBS domain</keyword>
<dbReference type="Gene3D" id="3.10.580.10">
    <property type="entry name" value="CBS-domain"/>
    <property type="match status" value="1"/>
</dbReference>
<feature type="transmembrane region" description="Helical" evidence="9">
    <location>
        <begin position="431"/>
        <end position="454"/>
    </location>
</feature>
<dbReference type="Pfam" id="PF00571">
    <property type="entry name" value="CBS"/>
    <property type="match status" value="2"/>
</dbReference>
<keyword evidence="6 9" id="KW-1133">Transmembrane helix</keyword>